<dbReference type="RefSeq" id="WP_226876134.1">
    <property type="nucleotide sequence ID" value="NZ_CP076536.1"/>
</dbReference>
<evidence type="ECO:0000313" key="3">
    <source>
        <dbReference type="Proteomes" id="UP001210538"/>
    </source>
</evidence>
<proteinExistence type="predicted"/>
<name>A0AAX3L5D6_9ENTR</name>
<protein>
    <submittedName>
        <fullName evidence="2">Uncharacterized protein</fullName>
    </submittedName>
</protein>
<keyword evidence="1" id="KW-1133">Transmembrane helix</keyword>
<keyword evidence="3" id="KW-1185">Reference proteome</keyword>
<feature type="transmembrane region" description="Helical" evidence="1">
    <location>
        <begin position="57"/>
        <end position="87"/>
    </location>
</feature>
<gene>
    <name evidence="2" type="ORF">PHA72_14265</name>
</gene>
<reference evidence="2 3" key="1">
    <citation type="submission" date="2023-01" db="EMBL/GenBank/DDBJ databases">
        <title>Genome sequence resource and annotation of Enterobacter ludwigii, an economically important pathogen of seedling wilt with strawberry.</title>
        <authorList>
            <person name="Xie Y."/>
        </authorList>
    </citation>
    <scope>NUCLEOTIDE SEQUENCE [LARGE SCALE GENOMIC DNA]</scope>
    <source>
        <strain evidence="2 3">CM-TZ4</strain>
    </source>
</reference>
<organism evidence="2 3">
    <name type="scientific">Enterobacter ludwigii</name>
    <dbReference type="NCBI Taxonomy" id="299767"/>
    <lineage>
        <taxon>Bacteria</taxon>
        <taxon>Pseudomonadati</taxon>
        <taxon>Pseudomonadota</taxon>
        <taxon>Gammaproteobacteria</taxon>
        <taxon>Enterobacterales</taxon>
        <taxon>Enterobacteriaceae</taxon>
        <taxon>Enterobacter</taxon>
        <taxon>Enterobacter cloacae complex</taxon>
    </lineage>
</organism>
<feature type="transmembrane region" description="Helical" evidence="1">
    <location>
        <begin position="108"/>
        <end position="127"/>
    </location>
</feature>
<evidence type="ECO:0000256" key="1">
    <source>
        <dbReference type="SAM" id="Phobius"/>
    </source>
</evidence>
<accession>A0AAX3L5D6</accession>
<keyword evidence="1" id="KW-0812">Transmembrane</keyword>
<feature type="transmembrane region" description="Helical" evidence="1">
    <location>
        <begin position="133"/>
        <end position="155"/>
    </location>
</feature>
<evidence type="ECO:0000313" key="2">
    <source>
        <dbReference type="EMBL" id="WCE11267.1"/>
    </source>
</evidence>
<keyword evidence="1" id="KW-0472">Membrane</keyword>
<dbReference type="Proteomes" id="UP001210538">
    <property type="component" value="Chromosome"/>
</dbReference>
<dbReference type="AlphaFoldDB" id="A0AAX3L5D6"/>
<feature type="transmembrane region" description="Helical" evidence="1">
    <location>
        <begin position="20"/>
        <end position="37"/>
    </location>
</feature>
<dbReference type="EMBL" id="CP116347">
    <property type="protein sequence ID" value="WCE11267.1"/>
    <property type="molecule type" value="Genomic_DNA"/>
</dbReference>
<sequence>MAASTSQIKVRASMTAKNKIFYFWGVMDVIGIVFYSIGPYHLLESWWVSTGGNPGVIIFMLIAGGVNGIVTGAFYLVYLLMPVSLLFSAWFFFTKHRYAVGFALIQEVLRVIIFSCSVTLFPMAIVGLGLSVISINIALFILSEIIKIGSLIYIIKTVRAK</sequence>